<evidence type="ECO:0000313" key="7">
    <source>
        <dbReference type="Proteomes" id="UP000317778"/>
    </source>
</evidence>
<dbReference type="Gene3D" id="3.30.70.20">
    <property type="match status" value="2"/>
</dbReference>
<proteinExistence type="predicted"/>
<dbReference type="GO" id="GO:0046872">
    <property type="term" value="F:metal ion binding"/>
    <property type="evidence" value="ECO:0007669"/>
    <property type="project" value="UniProtKB-KW"/>
</dbReference>
<dbReference type="EMBL" id="NJBO01000005">
    <property type="protein sequence ID" value="TKJ43250.1"/>
    <property type="molecule type" value="Genomic_DNA"/>
</dbReference>
<keyword evidence="2" id="KW-0479">Metal-binding</keyword>
<organism evidence="6 7">
    <name type="scientific">candidate division TA06 bacterium B3_TA06</name>
    <dbReference type="NCBI Taxonomy" id="2012487"/>
    <lineage>
        <taxon>Bacteria</taxon>
        <taxon>Bacteria division TA06</taxon>
    </lineage>
</organism>
<evidence type="ECO:0000256" key="3">
    <source>
        <dbReference type="ARBA" id="ARBA00023004"/>
    </source>
</evidence>
<dbReference type="PROSITE" id="PS00198">
    <property type="entry name" value="4FE4S_FER_1"/>
    <property type="match status" value="1"/>
</dbReference>
<accession>A0A532V7T1</accession>
<reference evidence="6 7" key="1">
    <citation type="submission" date="2017-06" db="EMBL/GenBank/DDBJ databases">
        <title>Novel microbial phyla capable of carbon fixation and sulfur reduction in deep-sea sediments.</title>
        <authorList>
            <person name="Huang J."/>
            <person name="Baker B."/>
            <person name="Wang Y."/>
        </authorList>
    </citation>
    <scope>NUCLEOTIDE SEQUENCE [LARGE SCALE GENOMIC DNA]</scope>
    <source>
        <strain evidence="6">B3_TA06</strain>
    </source>
</reference>
<keyword evidence="3" id="KW-0408">Iron</keyword>
<dbReference type="Proteomes" id="UP000317778">
    <property type="component" value="Unassembled WGS sequence"/>
</dbReference>
<dbReference type="CDD" id="cd04410">
    <property type="entry name" value="DMSOR_beta-like"/>
    <property type="match status" value="1"/>
</dbReference>
<dbReference type="AlphaFoldDB" id="A0A532V7T1"/>
<feature type="domain" description="4Fe-4S ferredoxin-type" evidence="5">
    <location>
        <begin position="43"/>
        <end position="73"/>
    </location>
</feature>
<dbReference type="InterPro" id="IPR017900">
    <property type="entry name" value="4Fe4S_Fe_S_CS"/>
</dbReference>
<dbReference type="PANTHER" id="PTHR43177:SF3">
    <property type="entry name" value="PROTEIN NRFC HOMOLOG"/>
    <property type="match status" value="1"/>
</dbReference>
<dbReference type="InterPro" id="IPR050954">
    <property type="entry name" value="ET_IronSulfur_Cluster-Binding"/>
</dbReference>
<sequence length="159" mass="17706">MEQDMEKVIVLDLDLCCGCESCLAACMQSHWGEPRIRHGHIAGQAHLPSACRHCEDPLCVASCPTEALVKDEETGVVVHRPFLCVGCQSCTFACPFGVIQQYLERHIATKCDYCQERDGGPRCVASCSSFALKYISVDELPKVPLNDRFISRSASWRRQ</sequence>
<gene>
    <name evidence="6" type="ORF">CEE36_04245</name>
</gene>
<name>A0A532V7T1_UNCT6</name>
<evidence type="ECO:0000256" key="4">
    <source>
        <dbReference type="ARBA" id="ARBA00023014"/>
    </source>
</evidence>
<evidence type="ECO:0000256" key="2">
    <source>
        <dbReference type="ARBA" id="ARBA00022723"/>
    </source>
</evidence>
<dbReference type="PANTHER" id="PTHR43177">
    <property type="entry name" value="PROTEIN NRFC"/>
    <property type="match status" value="1"/>
</dbReference>
<dbReference type="PROSITE" id="PS51379">
    <property type="entry name" value="4FE4S_FER_2"/>
    <property type="match status" value="3"/>
</dbReference>
<dbReference type="GO" id="GO:0051539">
    <property type="term" value="F:4 iron, 4 sulfur cluster binding"/>
    <property type="evidence" value="ECO:0007669"/>
    <property type="project" value="UniProtKB-KW"/>
</dbReference>
<keyword evidence="4" id="KW-0411">Iron-sulfur</keyword>
<comment type="caution">
    <text evidence="6">The sequence shown here is derived from an EMBL/GenBank/DDBJ whole genome shotgun (WGS) entry which is preliminary data.</text>
</comment>
<feature type="domain" description="4Fe-4S ferredoxin-type" evidence="5">
    <location>
        <begin position="7"/>
        <end position="36"/>
    </location>
</feature>
<feature type="domain" description="4Fe-4S ferredoxin-type" evidence="5">
    <location>
        <begin position="75"/>
        <end position="105"/>
    </location>
</feature>
<evidence type="ECO:0000259" key="5">
    <source>
        <dbReference type="PROSITE" id="PS51379"/>
    </source>
</evidence>
<evidence type="ECO:0000313" key="6">
    <source>
        <dbReference type="EMBL" id="TKJ43250.1"/>
    </source>
</evidence>
<protein>
    <submittedName>
        <fullName evidence="6">Ferredoxin</fullName>
    </submittedName>
</protein>
<dbReference type="Pfam" id="PF13247">
    <property type="entry name" value="Fer4_11"/>
    <property type="match status" value="1"/>
</dbReference>
<evidence type="ECO:0000256" key="1">
    <source>
        <dbReference type="ARBA" id="ARBA00022485"/>
    </source>
</evidence>
<dbReference type="InterPro" id="IPR017896">
    <property type="entry name" value="4Fe4S_Fe-S-bd"/>
</dbReference>
<dbReference type="SUPFAM" id="SSF54862">
    <property type="entry name" value="4Fe-4S ferredoxins"/>
    <property type="match status" value="1"/>
</dbReference>
<keyword evidence="1" id="KW-0004">4Fe-4S</keyword>